<organism evidence="2 3">
    <name type="scientific">Rangifer tarandus platyrhynchus</name>
    <name type="common">Svalbard reindeer</name>
    <dbReference type="NCBI Taxonomy" id="3082113"/>
    <lineage>
        <taxon>Eukaryota</taxon>
        <taxon>Metazoa</taxon>
        <taxon>Chordata</taxon>
        <taxon>Craniata</taxon>
        <taxon>Vertebrata</taxon>
        <taxon>Euteleostomi</taxon>
        <taxon>Mammalia</taxon>
        <taxon>Eutheria</taxon>
        <taxon>Laurasiatheria</taxon>
        <taxon>Artiodactyla</taxon>
        <taxon>Ruminantia</taxon>
        <taxon>Pecora</taxon>
        <taxon>Cervidae</taxon>
        <taxon>Odocoileinae</taxon>
        <taxon>Rangifer</taxon>
    </lineage>
</organism>
<feature type="region of interest" description="Disordered" evidence="1">
    <location>
        <begin position="84"/>
        <end position="206"/>
    </location>
</feature>
<dbReference type="Proteomes" id="UP001176941">
    <property type="component" value="Chromosome 6"/>
</dbReference>
<sequence length="206" mass="21696">MRQPRVRGATCRSRQAAAGTSTGRQRVGRRWSRAAREKGLRKGRSSGEEDPGRGPGAPRRLFPGSAFAASYLRPHPEIKLRAGEAGAAQTCKRGLSSSFPAPPGGRWAGLPRPLESSGGFPLGSAGPPARAEGTRLRREPTSLRVCARRSRPGWRGWASSRERPARAAEAGPAAALGRSEAVRGSAEPTAPCPRAPRGEPAASPRT</sequence>
<name>A0ABN8ZV24_RANTA</name>
<evidence type="ECO:0000313" key="2">
    <source>
        <dbReference type="EMBL" id="CAI9176696.1"/>
    </source>
</evidence>
<evidence type="ECO:0000256" key="1">
    <source>
        <dbReference type="SAM" id="MobiDB-lite"/>
    </source>
</evidence>
<feature type="compositionally biased region" description="Low complexity" evidence="1">
    <location>
        <begin position="167"/>
        <end position="178"/>
    </location>
</feature>
<reference evidence="2" key="1">
    <citation type="submission" date="2023-04" db="EMBL/GenBank/DDBJ databases">
        <authorList>
            <consortium name="ELIXIR-Norway"/>
        </authorList>
    </citation>
    <scope>NUCLEOTIDE SEQUENCE [LARGE SCALE GENOMIC DNA]</scope>
</reference>
<feature type="compositionally biased region" description="Basic and acidic residues" evidence="1">
    <location>
        <begin position="34"/>
        <end position="52"/>
    </location>
</feature>
<proteinExistence type="predicted"/>
<protein>
    <submittedName>
        <fullName evidence="2">Uncharacterized protein</fullName>
    </submittedName>
</protein>
<evidence type="ECO:0000313" key="3">
    <source>
        <dbReference type="Proteomes" id="UP001176941"/>
    </source>
</evidence>
<keyword evidence="3" id="KW-1185">Reference proteome</keyword>
<feature type="compositionally biased region" description="Basic and acidic residues" evidence="1">
    <location>
        <begin position="132"/>
        <end position="141"/>
    </location>
</feature>
<accession>A0ABN8ZV24</accession>
<feature type="region of interest" description="Disordered" evidence="1">
    <location>
        <begin position="1"/>
        <end position="62"/>
    </location>
</feature>
<gene>
    <name evidence="2" type="ORF">MRATA1EN1_LOCUS25658</name>
</gene>
<dbReference type="EMBL" id="OX459942">
    <property type="protein sequence ID" value="CAI9176696.1"/>
    <property type="molecule type" value="Genomic_DNA"/>
</dbReference>